<keyword evidence="5" id="KW-1185">Reference proteome</keyword>
<dbReference type="SUPFAM" id="SSF53383">
    <property type="entry name" value="PLP-dependent transferases"/>
    <property type="match status" value="1"/>
</dbReference>
<feature type="compositionally biased region" description="Basic and acidic residues" evidence="2">
    <location>
        <begin position="434"/>
        <end position="443"/>
    </location>
</feature>
<dbReference type="NCBIfam" id="TIGR01976">
    <property type="entry name" value="am_tr_V_VC1184"/>
    <property type="match status" value="1"/>
</dbReference>
<dbReference type="EMBL" id="CAKXZS010000025">
    <property type="protein sequence ID" value="CAH2403675.1"/>
    <property type="molecule type" value="Genomic_DNA"/>
</dbReference>
<dbReference type="InterPro" id="IPR015424">
    <property type="entry name" value="PyrdxlP-dep_Trfase"/>
</dbReference>
<dbReference type="InterPro" id="IPR015421">
    <property type="entry name" value="PyrdxlP-dep_Trfase_major"/>
</dbReference>
<dbReference type="PANTHER" id="PTHR43586:SF21">
    <property type="entry name" value="PYRIDOXAL PHOSPHATE (PLP)-DEPENDENT ASPARTATE AMINOTRANSFERASE SUPERFAMILY"/>
    <property type="match status" value="1"/>
</dbReference>
<dbReference type="PANTHER" id="PTHR43586">
    <property type="entry name" value="CYSTEINE DESULFURASE"/>
    <property type="match status" value="1"/>
</dbReference>
<dbReference type="InterPro" id="IPR011340">
    <property type="entry name" value="Cys_dSase-rel"/>
</dbReference>
<sequence>MQSTSVSATRARELLPGAARYRLLNDYNREGEKVNFPIEVVREKFPALSLTDKGRRRIYLDNPAGTQVPQAVADAVSRCLLTTNANLGGFFETTIAAQQIVDDAHAAMADFLGAASPQEIVIGANMTTLTYHMSRTLGRTMKPGDEIVLTRMDHEGNVSPWLQLAEDLGLVVRWLAFDEQSWQIEEAALAALLTDRTRLIALNYASNLTGSINRVRALTRIAKQAGALVYVDAVQFAPQGLIDVQDIGCDFLVCSAYKFFGPHMGILWGRLDVIDALKPYKCRCSSNALPERFELGTPQIELMAGLTAAINYFAELGGTAGENASRRQDRQGVRNIHRLRKSVDAKVDRRPVGYFRPGHPRHHRSGACRRARADGLVHCRRQRSGDDRTADECGKHLPVVRPQLRLGGRPPARHSGRAGRRAHRHRPLQYGGRNRRDAGERAPCHRHAAAGAILTRHPAEITASCHRRSR</sequence>
<keyword evidence="1" id="KW-0663">Pyridoxal phosphate</keyword>
<dbReference type="Gene3D" id="3.40.640.10">
    <property type="entry name" value="Type I PLP-dependent aspartate aminotransferase-like (Major domain)"/>
    <property type="match status" value="1"/>
</dbReference>
<dbReference type="InterPro" id="IPR015422">
    <property type="entry name" value="PyrdxlP-dep_Trfase_small"/>
</dbReference>
<feature type="region of interest" description="Disordered" evidence="2">
    <location>
        <begin position="403"/>
        <end position="443"/>
    </location>
</feature>
<accession>A0ABM9E3M2</accession>
<dbReference type="Gene3D" id="3.90.1150.10">
    <property type="entry name" value="Aspartate Aminotransferase, domain 1"/>
    <property type="match status" value="1"/>
</dbReference>
<feature type="domain" description="Aminotransferase class V" evidence="3">
    <location>
        <begin position="58"/>
        <end position="338"/>
    </location>
</feature>
<dbReference type="Pfam" id="PF00266">
    <property type="entry name" value="Aminotran_5"/>
    <property type="match status" value="1"/>
</dbReference>
<evidence type="ECO:0000313" key="5">
    <source>
        <dbReference type="Proteomes" id="UP001152604"/>
    </source>
</evidence>
<proteinExistence type="predicted"/>
<comment type="caution">
    <text evidence="4">The sequence shown here is derived from an EMBL/GenBank/DDBJ whole genome shotgun (WGS) entry which is preliminary data.</text>
</comment>
<name>A0ABM9E3M2_9HYPH</name>
<gene>
    <name evidence="4" type="ORF">MES4922_310048</name>
</gene>
<protein>
    <recommendedName>
        <fullName evidence="3">Aminotransferase class V domain-containing protein</fullName>
    </recommendedName>
</protein>
<dbReference type="Proteomes" id="UP001152604">
    <property type="component" value="Unassembled WGS sequence"/>
</dbReference>
<evidence type="ECO:0000256" key="2">
    <source>
        <dbReference type="SAM" id="MobiDB-lite"/>
    </source>
</evidence>
<evidence type="ECO:0000313" key="4">
    <source>
        <dbReference type="EMBL" id="CAH2403675.1"/>
    </source>
</evidence>
<evidence type="ECO:0000259" key="3">
    <source>
        <dbReference type="Pfam" id="PF00266"/>
    </source>
</evidence>
<reference evidence="4" key="1">
    <citation type="submission" date="2022-03" db="EMBL/GenBank/DDBJ databases">
        <authorList>
            <person name="Brunel B."/>
        </authorList>
    </citation>
    <scope>NUCLEOTIDE SEQUENCE</scope>
    <source>
        <strain evidence="4">STM4922sample</strain>
    </source>
</reference>
<evidence type="ECO:0000256" key="1">
    <source>
        <dbReference type="ARBA" id="ARBA00022898"/>
    </source>
</evidence>
<feature type="compositionally biased region" description="Basic residues" evidence="2">
    <location>
        <begin position="411"/>
        <end position="427"/>
    </location>
</feature>
<dbReference type="InterPro" id="IPR000192">
    <property type="entry name" value="Aminotrans_V_dom"/>
</dbReference>
<organism evidence="4 5">
    <name type="scientific">Mesorhizobium ventifaucium</name>
    <dbReference type="NCBI Taxonomy" id="666020"/>
    <lineage>
        <taxon>Bacteria</taxon>
        <taxon>Pseudomonadati</taxon>
        <taxon>Pseudomonadota</taxon>
        <taxon>Alphaproteobacteria</taxon>
        <taxon>Hyphomicrobiales</taxon>
        <taxon>Phyllobacteriaceae</taxon>
        <taxon>Mesorhizobium</taxon>
    </lineage>
</organism>